<dbReference type="CDD" id="cd17535">
    <property type="entry name" value="REC_NarL-like"/>
    <property type="match status" value="1"/>
</dbReference>
<dbReference type="EMBL" id="SMDC01000011">
    <property type="protein sequence ID" value="TCW34393.1"/>
    <property type="molecule type" value="Genomic_DNA"/>
</dbReference>
<reference evidence="8 9" key="1">
    <citation type="submission" date="2019-03" db="EMBL/GenBank/DDBJ databases">
        <title>Genomic Encyclopedia of Type Strains, Phase IV (KMG-IV): sequencing the most valuable type-strain genomes for metagenomic binning, comparative biology and taxonomic classification.</title>
        <authorList>
            <person name="Goeker M."/>
        </authorList>
    </citation>
    <scope>NUCLEOTIDE SEQUENCE [LARGE SCALE GENOMIC DNA]</scope>
    <source>
        <strain evidence="8 9">DSM 203</strain>
    </source>
</reference>
<protein>
    <submittedName>
        <fullName evidence="8">LuxR family two component transcriptional regulator</fullName>
    </submittedName>
</protein>
<dbReference type="GO" id="GO:0000160">
    <property type="term" value="P:phosphorelay signal transduction system"/>
    <property type="evidence" value="ECO:0007669"/>
    <property type="project" value="InterPro"/>
</dbReference>
<dbReference type="Proteomes" id="UP000295247">
    <property type="component" value="Unassembled WGS sequence"/>
</dbReference>
<keyword evidence="2" id="KW-0805">Transcription regulation</keyword>
<sequence>MAYLQVNEPVKRILIVDDHPLVRAGLASLIAAEPDLEVCGEAETLREGLQLVRDLTPNLTVVDLSLEDGNGLELIKRLRTHDAEIRILVCSVHEEALFAERAIGAGALGYINKHKGIDEVIAAVRQTLAGRIYLSADMQQRFVEGFAQKRVPAQSPVELLTDRELQVFILIGEGVSNGRMAERLHLSVKTIETHREKIKRKLQLSSAAELMRYAVQWQLEQG</sequence>
<dbReference type="SUPFAM" id="SSF52172">
    <property type="entry name" value="CheY-like"/>
    <property type="match status" value="1"/>
</dbReference>
<dbReference type="InterPro" id="IPR000792">
    <property type="entry name" value="Tscrpt_reg_LuxR_C"/>
</dbReference>
<feature type="modified residue" description="4-aspartylphosphate" evidence="5">
    <location>
        <position position="63"/>
    </location>
</feature>
<name>A0A4R4A6F9_MARGR</name>
<organism evidence="8 9">
    <name type="scientific">Marichromatium gracile</name>
    <name type="common">Chromatium gracile</name>
    <dbReference type="NCBI Taxonomy" id="1048"/>
    <lineage>
        <taxon>Bacteria</taxon>
        <taxon>Pseudomonadati</taxon>
        <taxon>Pseudomonadota</taxon>
        <taxon>Gammaproteobacteria</taxon>
        <taxon>Chromatiales</taxon>
        <taxon>Chromatiaceae</taxon>
        <taxon>Marichromatium</taxon>
    </lineage>
</organism>
<evidence type="ECO:0000259" key="7">
    <source>
        <dbReference type="PROSITE" id="PS50110"/>
    </source>
</evidence>
<feature type="domain" description="HTH luxR-type" evidence="6">
    <location>
        <begin position="153"/>
        <end position="218"/>
    </location>
</feature>
<dbReference type="Pfam" id="PF00072">
    <property type="entry name" value="Response_reg"/>
    <property type="match status" value="1"/>
</dbReference>
<keyword evidence="1 5" id="KW-0597">Phosphoprotein</keyword>
<dbReference type="SMART" id="SM00448">
    <property type="entry name" value="REC"/>
    <property type="match status" value="1"/>
</dbReference>
<gene>
    <name evidence="8" type="ORF">EDC29_111110</name>
</gene>
<dbReference type="InterPro" id="IPR001789">
    <property type="entry name" value="Sig_transdc_resp-reg_receiver"/>
</dbReference>
<dbReference type="SMART" id="SM00421">
    <property type="entry name" value="HTH_LUXR"/>
    <property type="match status" value="1"/>
</dbReference>
<dbReference type="Pfam" id="PF00196">
    <property type="entry name" value="GerE"/>
    <property type="match status" value="1"/>
</dbReference>
<dbReference type="PANTHER" id="PTHR43214">
    <property type="entry name" value="TWO-COMPONENT RESPONSE REGULATOR"/>
    <property type="match status" value="1"/>
</dbReference>
<keyword evidence="4" id="KW-0804">Transcription</keyword>
<dbReference type="GO" id="GO:0003677">
    <property type="term" value="F:DNA binding"/>
    <property type="evidence" value="ECO:0007669"/>
    <property type="project" value="UniProtKB-KW"/>
</dbReference>
<dbReference type="SUPFAM" id="SSF46894">
    <property type="entry name" value="C-terminal effector domain of the bipartite response regulators"/>
    <property type="match status" value="1"/>
</dbReference>
<dbReference type="GO" id="GO:0006355">
    <property type="term" value="P:regulation of DNA-templated transcription"/>
    <property type="evidence" value="ECO:0007669"/>
    <property type="project" value="InterPro"/>
</dbReference>
<evidence type="ECO:0000256" key="4">
    <source>
        <dbReference type="ARBA" id="ARBA00023163"/>
    </source>
</evidence>
<evidence type="ECO:0000256" key="2">
    <source>
        <dbReference type="ARBA" id="ARBA00023015"/>
    </source>
</evidence>
<dbReference type="PANTHER" id="PTHR43214:SF41">
    <property type="entry name" value="NITRATE_NITRITE RESPONSE REGULATOR PROTEIN NARP"/>
    <property type="match status" value="1"/>
</dbReference>
<dbReference type="CDD" id="cd06170">
    <property type="entry name" value="LuxR_C_like"/>
    <property type="match status" value="1"/>
</dbReference>
<dbReference type="InterPro" id="IPR039420">
    <property type="entry name" value="WalR-like"/>
</dbReference>
<evidence type="ECO:0000256" key="1">
    <source>
        <dbReference type="ARBA" id="ARBA00022553"/>
    </source>
</evidence>
<evidence type="ECO:0000256" key="5">
    <source>
        <dbReference type="PROSITE-ProRule" id="PRU00169"/>
    </source>
</evidence>
<evidence type="ECO:0000256" key="3">
    <source>
        <dbReference type="ARBA" id="ARBA00023125"/>
    </source>
</evidence>
<dbReference type="Gene3D" id="3.40.50.2300">
    <property type="match status" value="1"/>
</dbReference>
<dbReference type="PROSITE" id="PS50110">
    <property type="entry name" value="RESPONSE_REGULATORY"/>
    <property type="match status" value="1"/>
</dbReference>
<dbReference type="PROSITE" id="PS50043">
    <property type="entry name" value="HTH_LUXR_2"/>
    <property type="match status" value="1"/>
</dbReference>
<dbReference type="InterPro" id="IPR011006">
    <property type="entry name" value="CheY-like_superfamily"/>
</dbReference>
<dbReference type="InterPro" id="IPR016032">
    <property type="entry name" value="Sig_transdc_resp-reg_C-effctor"/>
</dbReference>
<dbReference type="PRINTS" id="PR00038">
    <property type="entry name" value="HTHLUXR"/>
</dbReference>
<keyword evidence="3" id="KW-0238">DNA-binding</keyword>
<evidence type="ECO:0000259" key="6">
    <source>
        <dbReference type="PROSITE" id="PS50043"/>
    </source>
</evidence>
<dbReference type="AlphaFoldDB" id="A0A4R4A6F9"/>
<evidence type="ECO:0000313" key="8">
    <source>
        <dbReference type="EMBL" id="TCW34393.1"/>
    </source>
</evidence>
<comment type="caution">
    <text evidence="8">The sequence shown here is derived from an EMBL/GenBank/DDBJ whole genome shotgun (WGS) entry which is preliminary data.</text>
</comment>
<proteinExistence type="predicted"/>
<dbReference type="InterPro" id="IPR058245">
    <property type="entry name" value="NreC/VraR/RcsB-like_REC"/>
</dbReference>
<evidence type="ECO:0000313" key="9">
    <source>
        <dbReference type="Proteomes" id="UP000295247"/>
    </source>
</evidence>
<feature type="domain" description="Response regulatory" evidence="7">
    <location>
        <begin position="12"/>
        <end position="128"/>
    </location>
</feature>
<accession>A0A4R4A6F9</accession>